<organism evidence="1 2">
    <name type="scientific">Platanthera guangdongensis</name>
    <dbReference type="NCBI Taxonomy" id="2320717"/>
    <lineage>
        <taxon>Eukaryota</taxon>
        <taxon>Viridiplantae</taxon>
        <taxon>Streptophyta</taxon>
        <taxon>Embryophyta</taxon>
        <taxon>Tracheophyta</taxon>
        <taxon>Spermatophyta</taxon>
        <taxon>Magnoliopsida</taxon>
        <taxon>Liliopsida</taxon>
        <taxon>Asparagales</taxon>
        <taxon>Orchidaceae</taxon>
        <taxon>Orchidoideae</taxon>
        <taxon>Orchideae</taxon>
        <taxon>Orchidinae</taxon>
        <taxon>Platanthera</taxon>
    </lineage>
</organism>
<evidence type="ECO:0000313" key="2">
    <source>
        <dbReference type="Proteomes" id="UP001412067"/>
    </source>
</evidence>
<dbReference type="InterPro" id="IPR042185">
    <property type="entry name" value="Serpin_sf_2"/>
</dbReference>
<dbReference type="EMBL" id="JBBWWR010000004">
    <property type="protein sequence ID" value="KAK8968712.1"/>
    <property type="molecule type" value="Genomic_DNA"/>
</dbReference>
<comment type="caution">
    <text evidence="1">The sequence shown here is derived from an EMBL/GenBank/DDBJ whole genome shotgun (WGS) entry which is preliminary data.</text>
</comment>
<name>A0ABR2MWX8_9ASPA</name>
<accession>A0ABR2MWX8</accession>
<keyword evidence="2" id="KW-1185">Reference proteome</keyword>
<dbReference type="SUPFAM" id="SSF56574">
    <property type="entry name" value="Serpins"/>
    <property type="match status" value="1"/>
</dbReference>
<dbReference type="InterPro" id="IPR036186">
    <property type="entry name" value="Serpin_sf"/>
</dbReference>
<proteinExistence type="predicted"/>
<evidence type="ECO:0000313" key="1">
    <source>
        <dbReference type="EMBL" id="KAK8968712.1"/>
    </source>
</evidence>
<protein>
    <submittedName>
        <fullName evidence="1">Uncharacterized protein</fullName>
    </submittedName>
</protein>
<dbReference type="Proteomes" id="UP001412067">
    <property type="component" value="Unassembled WGS sequence"/>
</dbReference>
<gene>
    <name evidence="1" type="ORF">KSP40_PGU006588</name>
</gene>
<sequence length="113" mass="12825">MLYISRQPDKKSLIPPKLNTLISTFSTEPSLKLRSWQPEICNSSQIMAILKVLKMPHEQRHDEMEFSVYIFLPESRDGLVDADLTEMVDSSARILSVSSIFLKSVVKVNEEGA</sequence>
<reference evidence="1 2" key="1">
    <citation type="journal article" date="2022" name="Nat. Plants">
        <title>Genomes of leafy and leafless Platanthera orchids illuminate the evolution of mycoheterotrophy.</title>
        <authorList>
            <person name="Li M.H."/>
            <person name="Liu K.W."/>
            <person name="Li Z."/>
            <person name="Lu H.C."/>
            <person name="Ye Q.L."/>
            <person name="Zhang D."/>
            <person name="Wang J.Y."/>
            <person name="Li Y.F."/>
            <person name="Zhong Z.M."/>
            <person name="Liu X."/>
            <person name="Yu X."/>
            <person name="Liu D.K."/>
            <person name="Tu X.D."/>
            <person name="Liu B."/>
            <person name="Hao Y."/>
            <person name="Liao X.Y."/>
            <person name="Jiang Y.T."/>
            <person name="Sun W.H."/>
            <person name="Chen J."/>
            <person name="Chen Y.Q."/>
            <person name="Ai Y."/>
            <person name="Zhai J.W."/>
            <person name="Wu S.S."/>
            <person name="Zhou Z."/>
            <person name="Hsiao Y.Y."/>
            <person name="Wu W.L."/>
            <person name="Chen Y.Y."/>
            <person name="Lin Y.F."/>
            <person name="Hsu J.L."/>
            <person name="Li C.Y."/>
            <person name="Wang Z.W."/>
            <person name="Zhao X."/>
            <person name="Zhong W.Y."/>
            <person name="Ma X.K."/>
            <person name="Ma L."/>
            <person name="Huang J."/>
            <person name="Chen G.Z."/>
            <person name="Huang M.Z."/>
            <person name="Huang L."/>
            <person name="Peng D.H."/>
            <person name="Luo Y.B."/>
            <person name="Zou S.Q."/>
            <person name="Chen S.P."/>
            <person name="Lan S."/>
            <person name="Tsai W.C."/>
            <person name="Van de Peer Y."/>
            <person name="Liu Z.J."/>
        </authorList>
    </citation>
    <scope>NUCLEOTIDE SEQUENCE [LARGE SCALE GENOMIC DNA]</scope>
    <source>
        <strain evidence="1">Lor288</strain>
    </source>
</reference>
<dbReference type="Gene3D" id="2.30.39.10">
    <property type="entry name" value="Alpha-1-antitrypsin, domain 1"/>
    <property type="match status" value="1"/>
</dbReference>